<evidence type="ECO:0000313" key="2">
    <source>
        <dbReference type="Proteomes" id="UP000789390"/>
    </source>
</evidence>
<comment type="caution">
    <text evidence="1">The sequence shown here is derived from an EMBL/GenBank/DDBJ whole genome shotgun (WGS) entry which is preliminary data.</text>
</comment>
<reference evidence="1" key="1">
    <citation type="submission" date="2021-11" db="EMBL/GenBank/DDBJ databases">
        <authorList>
            <person name="Schell T."/>
        </authorList>
    </citation>
    <scope>NUCLEOTIDE SEQUENCE</scope>
    <source>
        <strain evidence="1">M5</strain>
    </source>
</reference>
<dbReference type="EMBL" id="CAKKLH010000314">
    <property type="protein sequence ID" value="CAH0111349.1"/>
    <property type="molecule type" value="Genomic_DNA"/>
</dbReference>
<keyword evidence="2" id="KW-1185">Reference proteome</keyword>
<accession>A0A8J2WNH8</accession>
<protein>
    <submittedName>
        <fullName evidence="1">Uncharacterized protein</fullName>
    </submittedName>
</protein>
<dbReference type="Proteomes" id="UP000789390">
    <property type="component" value="Unassembled WGS sequence"/>
</dbReference>
<organism evidence="1 2">
    <name type="scientific">Daphnia galeata</name>
    <dbReference type="NCBI Taxonomy" id="27404"/>
    <lineage>
        <taxon>Eukaryota</taxon>
        <taxon>Metazoa</taxon>
        <taxon>Ecdysozoa</taxon>
        <taxon>Arthropoda</taxon>
        <taxon>Crustacea</taxon>
        <taxon>Branchiopoda</taxon>
        <taxon>Diplostraca</taxon>
        <taxon>Cladocera</taxon>
        <taxon>Anomopoda</taxon>
        <taxon>Daphniidae</taxon>
        <taxon>Daphnia</taxon>
    </lineage>
</organism>
<name>A0A8J2WNH8_9CRUS</name>
<evidence type="ECO:0000313" key="1">
    <source>
        <dbReference type="EMBL" id="CAH0111349.1"/>
    </source>
</evidence>
<proteinExistence type="predicted"/>
<sequence>MQKYFFVCRFAKQKAQIYKQEKELQVTMGKLLEELKIGEIEIVKLEIMAADFFARLGDGFRQLLEESRNLSYPAGTYQRSDSQTEFQIICNFLKKSSS</sequence>
<dbReference type="AlphaFoldDB" id="A0A8J2WNH8"/>
<gene>
    <name evidence="1" type="ORF">DGAL_LOCUS14989</name>
</gene>